<evidence type="ECO:0008006" key="2">
    <source>
        <dbReference type="Google" id="ProtNLM"/>
    </source>
</evidence>
<name>X1VFK9_9ZZZZ</name>
<gene>
    <name evidence="1" type="ORF">S12H4_41323</name>
</gene>
<dbReference type="EMBL" id="BARW01025172">
    <property type="protein sequence ID" value="GAJ05685.1"/>
    <property type="molecule type" value="Genomic_DNA"/>
</dbReference>
<dbReference type="Pfam" id="PF13646">
    <property type="entry name" value="HEAT_2"/>
    <property type="match status" value="1"/>
</dbReference>
<dbReference type="SUPFAM" id="SSF48371">
    <property type="entry name" value="ARM repeat"/>
    <property type="match status" value="1"/>
</dbReference>
<dbReference type="Gene3D" id="1.25.10.10">
    <property type="entry name" value="Leucine-rich Repeat Variant"/>
    <property type="match status" value="1"/>
</dbReference>
<evidence type="ECO:0000313" key="1">
    <source>
        <dbReference type="EMBL" id="GAJ05685.1"/>
    </source>
</evidence>
<protein>
    <recommendedName>
        <fullName evidence="2">HEAT repeat domain-containing protein</fullName>
    </recommendedName>
</protein>
<comment type="caution">
    <text evidence="1">The sequence shown here is derived from an EMBL/GenBank/DDBJ whole genome shotgun (WGS) entry which is preliminary data.</text>
</comment>
<reference evidence="1" key="1">
    <citation type="journal article" date="2014" name="Front. Microbiol.">
        <title>High frequency of phylogenetically diverse reductive dehalogenase-homologous genes in deep subseafloor sedimentary metagenomes.</title>
        <authorList>
            <person name="Kawai M."/>
            <person name="Futagami T."/>
            <person name="Toyoda A."/>
            <person name="Takaki Y."/>
            <person name="Nishi S."/>
            <person name="Hori S."/>
            <person name="Arai W."/>
            <person name="Tsubouchi T."/>
            <person name="Morono Y."/>
            <person name="Uchiyama I."/>
            <person name="Ito T."/>
            <person name="Fujiyama A."/>
            <person name="Inagaki F."/>
            <person name="Takami H."/>
        </authorList>
    </citation>
    <scope>NUCLEOTIDE SEQUENCE</scope>
    <source>
        <strain evidence="1">Expedition CK06-06</strain>
    </source>
</reference>
<dbReference type="InterPro" id="IPR011989">
    <property type="entry name" value="ARM-like"/>
</dbReference>
<proteinExistence type="predicted"/>
<dbReference type="AlphaFoldDB" id="X1VFK9"/>
<dbReference type="InterPro" id="IPR016024">
    <property type="entry name" value="ARM-type_fold"/>
</dbReference>
<feature type="non-terminal residue" evidence="1">
    <location>
        <position position="1"/>
    </location>
</feature>
<organism evidence="1">
    <name type="scientific">marine sediment metagenome</name>
    <dbReference type="NCBI Taxonomy" id="412755"/>
    <lineage>
        <taxon>unclassified sequences</taxon>
        <taxon>metagenomes</taxon>
        <taxon>ecological metagenomes</taxon>
    </lineage>
</organism>
<accession>X1VFK9</accession>
<sequence length="153" mass="17872">KRKLRILDKMNSVNEKDSIKILLKILEDYSWTLREKAAYKLAEYGKKVVPRLKKLINRGYWFSRAAACITLGEIGDIKSLDSIIHLLLFDDNPTVTREASTALVKIARRDPLRFSRKLKHMSLDELEMLKIFIILETNDTEIYSVIKEFTQNE</sequence>